<sequence length="80" mass="9072">MFPPSYEKEEQIKFQKKGPIQLATFFGYGIGGNYGRNGNNNENIPNKITKFGREEEGNNDEFIDVTNNEKIDEKEGAVLV</sequence>
<dbReference type="EMBL" id="CAVMJV010000004">
    <property type="protein sequence ID" value="CAK5024539.1"/>
    <property type="molecule type" value="Genomic_DNA"/>
</dbReference>
<protein>
    <submittedName>
        <fullName evidence="1">Uncharacterized protein</fullName>
    </submittedName>
</protein>
<evidence type="ECO:0000313" key="1">
    <source>
        <dbReference type="EMBL" id="CAK5024539.1"/>
    </source>
</evidence>
<name>A0ACB0XZN7_MELEN</name>
<keyword evidence="2" id="KW-1185">Reference proteome</keyword>
<proteinExistence type="predicted"/>
<dbReference type="Proteomes" id="UP001497535">
    <property type="component" value="Unassembled WGS sequence"/>
</dbReference>
<organism evidence="1 2">
    <name type="scientific">Meloidogyne enterolobii</name>
    <name type="common">Root-knot nematode worm</name>
    <name type="synonym">Meloidogyne mayaguensis</name>
    <dbReference type="NCBI Taxonomy" id="390850"/>
    <lineage>
        <taxon>Eukaryota</taxon>
        <taxon>Metazoa</taxon>
        <taxon>Ecdysozoa</taxon>
        <taxon>Nematoda</taxon>
        <taxon>Chromadorea</taxon>
        <taxon>Rhabditida</taxon>
        <taxon>Tylenchina</taxon>
        <taxon>Tylenchomorpha</taxon>
        <taxon>Tylenchoidea</taxon>
        <taxon>Meloidogynidae</taxon>
        <taxon>Meloidogyninae</taxon>
        <taxon>Meloidogyne</taxon>
    </lineage>
</organism>
<comment type="caution">
    <text evidence="1">The sequence shown here is derived from an EMBL/GenBank/DDBJ whole genome shotgun (WGS) entry which is preliminary data.</text>
</comment>
<gene>
    <name evidence="1" type="ORF">MENTE1834_LOCUS5526</name>
</gene>
<accession>A0ACB0XZN7</accession>
<reference evidence="1" key="1">
    <citation type="submission" date="2023-11" db="EMBL/GenBank/DDBJ databases">
        <authorList>
            <person name="Poullet M."/>
        </authorList>
    </citation>
    <scope>NUCLEOTIDE SEQUENCE</scope>
    <source>
        <strain evidence="1">E1834</strain>
    </source>
</reference>
<evidence type="ECO:0000313" key="2">
    <source>
        <dbReference type="Proteomes" id="UP001497535"/>
    </source>
</evidence>